<feature type="binding site" evidence="3">
    <location>
        <position position="228"/>
    </location>
    <ligand>
        <name>Zn(2+)</name>
        <dbReference type="ChEBI" id="CHEBI:29105"/>
    </ligand>
</feature>
<dbReference type="Gene3D" id="3.30.1600.10">
    <property type="entry name" value="SIR2/SIRT2 'Small Domain"/>
    <property type="match status" value="1"/>
</dbReference>
<keyword evidence="3" id="KW-0862">Zinc</keyword>
<evidence type="ECO:0000313" key="5">
    <source>
        <dbReference type="EMBL" id="BAE93336.1"/>
    </source>
</evidence>
<dbReference type="Gene3D" id="3.40.50.1220">
    <property type="entry name" value="TPP-binding domain"/>
    <property type="match status" value="1"/>
</dbReference>
<evidence type="ECO:0000256" key="2">
    <source>
        <dbReference type="ARBA" id="ARBA00023027"/>
    </source>
</evidence>
<evidence type="ECO:0000256" key="3">
    <source>
        <dbReference type="PROSITE-ProRule" id="PRU00236"/>
    </source>
</evidence>
<dbReference type="InterPro" id="IPR026590">
    <property type="entry name" value="Ssirtuin_cat_dom"/>
</dbReference>
<protein>
    <submittedName>
        <fullName evidence="5">Zinc finger protein</fullName>
    </submittedName>
</protein>
<dbReference type="Pfam" id="PF02146">
    <property type="entry name" value="SIR2"/>
    <property type="match status" value="1"/>
</dbReference>
<dbReference type="AlphaFoldDB" id="Q1RPU9"/>
<feature type="binding site" evidence="3">
    <location>
        <position position="177"/>
    </location>
    <ligand>
        <name>Zn(2+)</name>
        <dbReference type="ChEBI" id="CHEBI:29105"/>
    </ligand>
</feature>
<gene>
    <name evidence="5" type="primary">Ci-Sir2-b</name>
</gene>
<feature type="non-terminal residue" evidence="5">
    <location>
        <position position="1"/>
    </location>
</feature>
<dbReference type="PANTHER" id="PTHR11085:SF10">
    <property type="entry name" value="NAD-DEPENDENT PROTEIN DEACYLASE SIRTUIN-5, MITOCHONDRIAL-RELATED"/>
    <property type="match status" value="1"/>
</dbReference>
<evidence type="ECO:0000259" key="4">
    <source>
        <dbReference type="PROSITE" id="PS50305"/>
    </source>
</evidence>
<keyword evidence="3" id="KW-0479">Metal-binding</keyword>
<dbReference type="InterPro" id="IPR029035">
    <property type="entry name" value="DHS-like_NAD/FAD-binding_dom"/>
</dbReference>
<sequence>KISRFSIMDVVKTVSILSRNHAKVFLRFYSNEQSEHLLKYRPSSLPPSDEDLERLRNFISKRRKLFVLSGAGLSTESGIPDYRSKDVGLYARTNHKPMQHQDFVKSADKRKIYWARSYLGWAKYNAWKPNAAHVKLAAMEKDGRVDWHTTQNVDGLMVKAGAEQLTELHGQMRRVVCMRCNGLLDRNVMQKDMDELNKHWSAEVLGYGPDADVFICEEDVIDFNVPACRKCGGDLKPNVTFFGDNVPGSKVTFVRSIVDKCDGVLVVGSSLHVWSGYRFITQAHELGVPIAIVNVGETRADKFAAVKIDALCTDVFHAIE</sequence>
<reference evidence="5" key="1">
    <citation type="journal article" date="2006" name="Dev. Biol.">
        <title>Systematic analysis of embryonic expression profiles of zinc finger genes in Ciona intestinalis.</title>
        <authorList>
            <person name="Miwata K."/>
            <person name="Chiba T."/>
            <person name="Horii R."/>
            <person name="Yamada L."/>
            <person name="Kubo A."/>
            <person name="Miyamura D."/>
            <person name="Satoh N."/>
            <person name="Satou Y."/>
        </authorList>
    </citation>
    <scope>NUCLEOTIDE SEQUENCE</scope>
</reference>
<dbReference type="GO" id="GO:0046872">
    <property type="term" value="F:metal ion binding"/>
    <property type="evidence" value="ECO:0007669"/>
    <property type="project" value="UniProtKB-KW"/>
</dbReference>
<feature type="binding site" evidence="3">
    <location>
        <position position="180"/>
    </location>
    <ligand>
        <name>Zn(2+)</name>
        <dbReference type="ChEBI" id="CHEBI:29105"/>
    </ligand>
</feature>
<feature type="domain" description="Deacetylase sirtuin-type" evidence="4">
    <location>
        <begin position="42"/>
        <end position="320"/>
    </location>
</feature>
<dbReference type="GO" id="GO:0070403">
    <property type="term" value="F:NAD+ binding"/>
    <property type="evidence" value="ECO:0007669"/>
    <property type="project" value="InterPro"/>
</dbReference>
<dbReference type="PANTHER" id="PTHR11085">
    <property type="entry name" value="NAD-DEPENDENT PROTEIN DEACYLASE SIRTUIN-5, MITOCHONDRIAL-RELATED"/>
    <property type="match status" value="1"/>
</dbReference>
<dbReference type="InterPro" id="IPR026591">
    <property type="entry name" value="Sirtuin_cat_small_dom_sf"/>
</dbReference>
<evidence type="ECO:0000256" key="1">
    <source>
        <dbReference type="ARBA" id="ARBA00022679"/>
    </source>
</evidence>
<feature type="active site" description="Proton acceptor" evidence="3">
    <location>
        <position position="169"/>
    </location>
</feature>
<accession>Q1RPU9</accession>
<proteinExistence type="evidence at transcript level"/>
<organism evidence="5">
    <name type="scientific">Ciona intestinalis</name>
    <name type="common">Transparent sea squirt</name>
    <name type="synonym">Ascidia intestinalis</name>
    <dbReference type="NCBI Taxonomy" id="7719"/>
    <lineage>
        <taxon>Eukaryota</taxon>
        <taxon>Metazoa</taxon>
        <taxon>Chordata</taxon>
        <taxon>Tunicata</taxon>
        <taxon>Ascidiacea</taxon>
        <taxon>Phlebobranchia</taxon>
        <taxon>Cionidae</taxon>
        <taxon>Ciona</taxon>
    </lineage>
</organism>
<dbReference type="GO" id="GO:0016740">
    <property type="term" value="F:transferase activity"/>
    <property type="evidence" value="ECO:0007669"/>
    <property type="project" value="UniProtKB-KW"/>
</dbReference>
<dbReference type="SUPFAM" id="SSF52467">
    <property type="entry name" value="DHS-like NAD/FAD-binding domain"/>
    <property type="match status" value="1"/>
</dbReference>
<keyword evidence="1" id="KW-0808">Transferase</keyword>
<dbReference type="InterPro" id="IPR050134">
    <property type="entry name" value="NAD-dep_sirtuin_deacylases"/>
</dbReference>
<dbReference type="InterPro" id="IPR003000">
    <property type="entry name" value="Sirtuin"/>
</dbReference>
<dbReference type="PROSITE" id="PS50305">
    <property type="entry name" value="SIRTUIN"/>
    <property type="match status" value="1"/>
</dbReference>
<dbReference type="EMBL" id="AK222454">
    <property type="protein sequence ID" value="BAE93336.1"/>
    <property type="molecule type" value="mRNA"/>
</dbReference>
<keyword evidence="2" id="KW-0520">NAD</keyword>
<name>Q1RPU9_CIOIN</name>
<feature type="binding site" evidence="3">
    <location>
        <position position="231"/>
    </location>
    <ligand>
        <name>Zn(2+)</name>
        <dbReference type="ChEBI" id="CHEBI:29105"/>
    </ligand>
</feature>